<evidence type="ECO:0000256" key="3">
    <source>
        <dbReference type="ARBA" id="ARBA00022723"/>
    </source>
</evidence>
<dbReference type="InterPro" id="IPR023696">
    <property type="entry name" value="Ureohydrolase_dom_sf"/>
</dbReference>
<feature type="domain" description="Histone deacetylase" evidence="6">
    <location>
        <begin position="31"/>
        <end position="346"/>
    </location>
</feature>
<comment type="similarity">
    <text evidence="2">Belongs to the histone deacetylase family.</text>
</comment>
<dbReference type="InterPro" id="IPR000286">
    <property type="entry name" value="HDACs"/>
</dbReference>
<evidence type="ECO:0000256" key="5">
    <source>
        <dbReference type="ARBA" id="ARBA00022833"/>
    </source>
</evidence>
<dbReference type="InterPro" id="IPR023801">
    <property type="entry name" value="His_deacetylse_dom"/>
</dbReference>
<dbReference type="InterPro" id="IPR037138">
    <property type="entry name" value="His_deacetylse_dom_sf"/>
</dbReference>
<comment type="caution">
    <text evidence="7">The sequence shown here is derived from an EMBL/GenBank/DDBJ whole genome shotgun (WGS) entry which is preliminary data.</text>
</comment>
<gene>
    <name evidence="7" type="ORF">QFZ34_002882</name>
</gene>
<dbReference type="PANTHER" id="PTHR10625:SF17">
    <property type="entry name" value="HISTONE DEACETYLASE 8"/>
    <property type="match status" value="1"/>
</dbReference>
<dbReference type="SUPFAM" id="SSF52768">
    <property type="entry name" value="Arginase/deacetylase"/>
    <property type="match status" value="1"/>
</dbReference>
<name>A0ABU0SAB0_9HYPH</name>
<protein>
    <submittedName>
        <fullName evidence="7">Acetoin utilization deacetylase AcuC-like enzyme</fullName>
    </submittedName>
</protein>
<sequence>MSIMKLFFSSQQMAHQPKQYMVNGRITDPLENPARAQTLIKALTDLGLSQEATGDAGLNPILAVHADHYVEFLQTAYDRFMQLPNHGPEVLPNVSAYQGADQNYAARPRPRPVGVLGQAGWYINGLSCAMMESTYVSAYASAQTAISAANALLSGEKAAFALCRPPGHHAYVDRAAGFCYFNNAAIIAQHLRQQHERVAIIDFDTHHGDGTQAIFYSRDDVFVGSTHTDPSNYYPHYSGYADETGAGSGLGANLNLPLAEGSGDDAFIDANRRLAAAVADHGATALVISAGWDAHHEDPLSRLNVTTAAYAEIGAIWGAAGLPTAIVQEGGYSLSAVSEAAPRFMAAYQANRTV</sequence>
<organism evidence="7 8">
    <name type="scientific">Phyllobacterium ifriqiyense</name>
    <dbReference type="NCBI Taxonomy" id="314238"/>
    <lineage>
        <taxon>Bacteria</taxon>
        <taxon>Pseudomonadati</taxon>
        <taxon>Pseudomonadota</taxon>
        <taxon>Alphaproteobacteria</taxon>
        <taxon>Hyphomicrobiales</taxon>
        <taxon>Phyllobacteriaceae</taxon>
        <taxon>Phyllobacterium</taxon>
    </lineage>
</organism>
<dbReference type="Pfam" id="PF00850">
    <property type="entry name" value="Hist_deacetyl"/>
    <property type="match status" value="1"/>
</dbReference>
<evidence type="ECO:0000256" key="4">
    <source>
        <dbReference type="ARBA" id="ARBA00022801"/>
    </source>
</evidence>
<evidence type="ECO:0000313" key="8">
    <source>
        <dbReference type="Proteomes" id="UP001237780"/>
    </source>
</evidence>
<evidence type="ECO:0000259" key="6">
    <source>
        <dbReference type="Pfam" id="PF00850"/>
    </source>
</evidence>
<dbReference type="PANTHER" id="PTHR10625">
    <property type="entry name" value="HISTONE DEACETYLASE HDAC1-RELATED"/>
    <property type="match status" value="1"/>
</dbReference>
<keyword evidence="8" id="KW-1185">Reference proteome</keyword>
<reference evidence="7 8" key="1">
    <citation type="submission" date="2023-07" db="EMBL/GenBank/DDBJ databases">
        <title>Comparative genomics of wheat-associated soil bacteria to identify genetic determinants of phenazine resistance.</title>
        <authorList>
            <person name="Mouncey N."/>
        </authorList>
    </citation>
    <scope>NUCLEOTIDE SEQUENCE [LARGE SCALE GENOMIC DNA]</scope>
    <source>
        <strain evidence="7 8">W4I11</strain>
    </source>
</reference>
<dbReference type="Gene3D" id="3.40.800.20">
    <property type="entry name" value="Histone deacetylase domain"/>
    <property type="match status" value="1"/>
</dbReference>
<evidence type="ECO:0000313" key="7">
    <source>
        <dbReference type="EMBL" id="MDQ0997700.1"/>
    </source>
</evidence>
<dbReference type="EMBL" id="JAUSZT010000003">
    <property type="protein sequence ID" value="MDQ0997700.1"/>
    <property type="molecule type" value="Genomic_DNA"/>
</dbReference>
<keyword evidence="5" id="KW-0862">Zinc</keyword>
<evidence type="ECO:0000256" key="2">
    <source>
        <dbReference type="ARBA" id="ARBA00005947"/>
    </source>
</evidence>
<evidence type="ECO:0000256" key="1">
    <source>
        <dbReference type="ARBA" id="ARBA00001947"/>
    </source>
</evidence>
<keyword evidence="3" id="KW-0479">Metal-binding</keyword>
<dbReference type="RefSeq" id="WP_307281967.1">
    <property type="nucleotide sequence ID" value="NZ_JAUSZT010000003.1"/>
</dbReference>
<dbReference type="PRINTS" id="PR01270">
    <property type="entry name" value="HDASUPER"/>
</dbReference>
<comment type="cofactor">
    <cofactor evidence="1">
        <name>Zn(2+)</name>
        <dbReference type="ChEBI" id="CHEBI:29105"/>
    </cofactor>
</comment>
<dbReference type="CDD" id="cd10001">
    <property type="entry name" value="HDAC_classII_APAH"/>
    <property type="match status" value="1"/>
</dbReference>
<keyword evidence="4" id="KW-0378">Hydrolase</keyword>
<accession>A0ABU0SAB0</accession>
<dbReference type="Proteomes" id="UP001237780">
    <property type="component" value="Unassembled WGS sequence"/>
</dbReference>
<proteinExistence type="inferred from homology"/>